<proteinExistence type="predicted"/>
<reference evidence="2 3" key="1">
    <citation type="journal article" date="2017" name="Int. J. Syst. Evol. Microbiol.">
        <title>Roseitalea porphyridii gen. nov., sp. nov., isolated from a red alga, and reclassification of Hoeflea suaedae Chung et al. 2013 as Pseudohoeflea suaedae gen. nov., comb. nov.</title>
        <authorList>
            <person name="Hyeon J.W."/>
            <person name="Jeong S.E."/>
            <person name="Baek K."/>
            <person name="Jeon C.O."/>
        </authorList>
    </citation>
    <scope>NUCLEOTIDE SEQUENCE [LARGE SCALE GENOMIC DNA]</scope>
    <source>
        <strain evidence="2 3">MA7-20</strain>
    </source>
</reference>
<dbReference type="EMBL" id="CP036532">
    <property type="protein sequence ID" value="QBK30371.1"/>
    <property type="molecule type" value="Genomic_DNA"/>
</dbReference>
<dbReference type="Pfam" id="PF02620">
    <property type="entry name" value="YceD"/>
    <property type="match status" value="1"/>
</dbReference>
<dbReference type="AlphaFoldDB" id="A0A4P6UZ88"/>
<dbReference type="KEGG" id="rpod:E0E05_07005"/>
<feature type="compositionally biased region" description="Low complexity" evidence="1">
    <location>
        <begin position="161"/>
        <end position="179"/>
    </location>
</feature>
<evidence type="ECO:0000256" key="1">
    <source>
        <dbReference type="SAM" id="MobiDB-lite"/>
    </source>
</evidence>
<dbReference type="InterPro" id="IPR003772">
    <property type="entry name" value="YceD"/>
</dbReference>
<feature type="region of interest" description="Disordered" evidence="1">
    <location>
        <begin position="154"/>
        <end position="179"/>
    </location>
</feature>
<dbReference type="GeneID" id="90767040"/>
<evidence type="ECO:0000313" key="2">
    <source>
        <dbReference type="EMBL" id="QBK30371.1"/>
    </source>
</evidence>
<sequence length="190" mass="20688">MTDRHEPDTISPVSHRLNVSVLPARGRRQTIEADAEQRQALAAEHDLVSVERFAADIEVKRWQRDGVRLVGTVDAEITQRCVVTLDPLPARVRAPFEAVFVPDDSPLSRRAEPGEGADIIVDAEGPDLPEPFTPPMLDIGAAAEEFFALALDPYPRKKGAEPPGDFAPDPADAPENPFAKLAALKTNGER</sequence>
<dbReference type="RefSeq" id="WP_131616068.1">
    <property type="nucleotide sequence ID" value="NZ_CP036532.1"/>
</dbReference>
<accession>A0A4P6UZ88</accession>
<evidence type="ECO:0000313" key="3">
    <source>
        <dbReference type="Proteomes" id="UP000293719"/>
    </source>
</evidence>
<name>A0A4P6UZ88_9HYPH</name>
<protein>
    <submittedName>
        <fullName evidence="2">DUF177 domain-containing protein</fullName>
    </submittedName>
</protein>
<organism evidence="2 3">
    <name type="scientific">Roseitalea porphyridii</name>
    <dbReference type="NCBI Taxonomy" id="1852022"/>
    <lineage>
        <taxon>Bacteria</taxon>
        <taxon>Pseudomonadati</taxon>
        <taxon>Pseudomonadota</taxon>
        <taxon>Alphaproteobacteria</taxon>
        <taxon>Hyphomicrobiales</taxon>
        <taxon>Ahrensiaceae</taxon>
        <taxon>Roseitalea</taxon>
    </lineage>
</organism>
<keyword evidence="3" id="KW-1185">Reference proteome</keyword>
<dbReference type="Proteomes" id="UP000293719">
    <property type="component" value="Chromosome"/>
</dbReference>
<dbReference type="OrthoDB" id="8443793at2"/>
<gene>
    <name evidence="2" type="ORF">E0E05_07005</name>
</gene>